<comment type="subunit">
    <text evidence="3">The complex is composed of two ATP-binding proteins (PstB), two transmembrane proteins (PstC and PstA) and a solute-binding protein (PstS).</text>
</comment>
<evidence type="ECO:0000256" key="6">
    <source>
        <dbReference type="PIRNR" id="PIRNR002756"/>
    </source>
</evidence>
<dbReference type="GO" id="GO:0043190">
    <property type="term" value="C:ATP-binding cassette (ABC) transporter complex"/>
    <property type="evidence" value="ECO:0007669"/>
    <property type="project" value="InterPro"/>
</dbReference>
<evidence type="ECO:0000313" key="9">
    <source>
        <dbReference type="EMBL" id="ACH38732.1"/>
    </source>
</evidence>
<comment type="function">
    <text evidence="1">Part of the ABC transporter complex PstSACB involved in phosphate import.</text>
</comment>
<evidence type="ECO:0000256" key="4">
    <source>
        <dbReference type="ARBA" id="ARBA00022448"/>
    </source>
</evidence>
<dbReference type="STRING" id="404380.Gbem_1716"/>
<dbReference type="PANTHER" id="PTHR42996">
    <property type="entry name" value="PHOSPHATE-BINDING PROTEIN PSTS"/>
    <property type="match status" value="1"/>
</dbReference>
<evidence type="ECO:0000256" key="3">
    <source>
        <dbReference type="ARBA" id="ARBA00011529"/>
    </source>
</evidence>
<keyword evidence="4 6" id="KW-0813">Transport</keyword>
<dbReference type="RefSeq" id="WP_012530148.1">
    <property type="nucleotide sequence ID" value="NC_011146.1"/>
</dbReference>
<dbReference type="Gene3D" id="3.40.190.10">
    <property type="entry name" value="Periplasmic binding protein-like II"/>
    <property type="match status" value="2"/>
</dbReference>
<evidence type="ECO:0000256" key="1">
    <source>
        <dbReference type="ARBA" id="ARBA00002841"/>
    </source>
</evidence>
<evidence type="ECO:0000256" key="5">
    <source>
        <dbReference type="ARBA" id="ARBA00022592"/>
    </source>
</evidence>
<dbReference type="InterPro" id="IPR005673">
    <property type="entry name" value="ABC_phos-bd_PstS"/>
</dbReference>
<dbReference type="AlphaFoldDB" id="B5E9J0"/>
<keyword evidence="5 6" id="KW-0592">Phosphate transport</keyword>
<dbReference type="eggNOG" id="COG0226">
    <property type="taxonomic scope" value="Bacteria"/>
</dbReference>
<dbReference type="GO" id="GO:0042301">
    <property type="term" value="F:phosphate ion binding"/>
    <property type="evidence" value="ECO:0007669"/>
    <property type="project" value="InterPro"/>
</dbReference>
<dbReference type="HOGENOM" id="CLU_034528_1_1_7"/>
<keyword evidence="7" id="KW-0732">Signal</keyword>
<dbReference type="Proteomes" id="UP000008825">
    <property type="component" value="Chromosome"/>
</dbReference>
<feature type="signal peptide" evidence="7">
    <location>
        <begin position="1"/>
        <end position="24"/>
    </location>
</feature>
<sequence length="350" mass="37706">MLRHLAKTLALVVALSVGAGAAYADTTLKGAGATFPHPLYSKWFRDYQAEDPSVTFSYEAKGSGHGIKRIISGEVDFGATDKFLTDQELKGAPGKLLHVPTVIGAVAVAYNIPGIGAGLKLTPQALAGIYQGKITKWNAPLLAKLNPKLRLPAQEIVVVHRSDSSGTTSIFTDYLSAVDKSWATSVGKGTSVAWPVGEGAEGSSALVKKIGETPNSIGYVEIAYALENDLNTAALKNKSGKFVKANVLSTRAAAVQAMKKQTGKALSAEPDFRLSLVDQPGKESYPVVGLTWLLVYQEQRDAVQGKKLVEFLRWQLRKAEKMTSTLHYTPLPDTWTRQVEQTIDSIRVPQ</sequence>
<dbReference type="CDD" id="cd13565">
    <property type="entry name" value="PBP2_PstS"/>
    <property type="match status" value="1"/>
</dbReference>
<reference evidence="9 10" key="2">
    <citation type="journal article" date="2010" name="BMC Genomics">
        <title>The genome of Geobacter bemidjiensis, exemplar for the subsurface clade of Geobacter species that predominate in Fe(III)-reducing subsurface environments.</title>
        <authorList>
            <person name="Aklujkar M."/>
            <person name="Young N.D."/>
            <person name="Holmes D."/>
            <person name="Chavan M."/>
            <person name="Risso C."/>
            <person name="Kiss H.E."/>
            <person name="Han C.S."/>
            <person name="Land M.L."/>
            <person name="Lovley D.R."/>
        </authorList>
    </citation>
    <scope>NUCLEOTIDE SEQUENCE [LARGE SCALE GENOMIC DNA]</scope>
    <source>
        <strain evidence="10">ATCC BAA-1014 / DSM 16622 / JCM 12645 / Bem</strain>
    </source>
</reference>
<evidence type="ECO:0000256" key="7">
    <source>
        <dbReference type="SAM" id="SignalP"/>
    </source>
</evidence>
<proteinExistence type="inferred from homology"/>
<dbReference type="EMBL" id="CP001124">
    <property type="protein sequence ID" value="ACH38732.1"/>
    <property type="molecule type" value="Genomic_DNA"/>
</dbReference>
<accession>B5E9J0</accession>
<evidence type="ECO:0000256" key="2">
    <source>
        <dbReference type="ARBA" id="ARBA00008725"/>
    </source>
</evidence>
<dbReference type="NCBIfam" id="TIGR00975">
    <property type="entry name" value="3a0107s03"/>
    <property type="match status" value="1"/>
</dbReference>
<protein>
    <recommendedName>
        <fullName evidence="6">Phosphate-binding protein</fullName>
    </recommendedName>
</protein>
<comment type="similarity">
    <text evidence="2 6">Belongs to the PstS family.</text>
</comment>
<dbReference type="InterPro" id="IPR024370">
    <property type="entry name" value="PBP_domain"/>
</dbReference>
<evidence type="ECO:0000259" key="8">
    <source>
        <dbReference type="Pfam" id="PF12849"/>
    </source>
</evidence>
<dbReference type="Pfam" id="PF12849">
    <property type="entry name" value="PBP_like_2"/>
    <property type="match status" value="1"/>
</dbReference>
<dbReference type="SUPFAM" id="SSF53850">
    <property type="entry name" value="Periplasmic binding protein-like II"/>
    <property type="match status" value="1"/>
</dbReference>
<name>B5E9J0_CITBB</name>
<dbReference type="OrthoDB" id="9801510at2"/>
<feature type="chain" id="PRO_5002829622" description="Phosphate-binding protein" evidence="7">
    <location>
        <begin position="25"/>
        <end position="350"/>
    </location>
</feature>
<keyword evidence="10" id="KW-1185">Reference proteome</keyword>
<reference evidence="9 10" key="1">
    <citation type="submission" date="2008-07" db="EMBL/GenBank/DDBJ databases">
        <title>Complete sequence of Geobacter bemidjiensis BEM.</title>
        <authorList>
            <consortium name="US DOE Joint Genome Institute"/>
            <person name="Lucas S."/>
            <person name="Copeland A."/>
            <person name="Lapidus A."/>
            <person name="Glavina del Rio T."/>
            <person name="Dalin E."/>
            <person name="Tice H."/>
            <person name="Bruce D."/>
            <person name="Goodwin L."/>
            <person name="Pitluck S."/>
            <person name="Kiss H."/>
            <person name="Brettin T."/>
            <person name="Detter J.C."/>
            <person name="Han C."/>
            <person name="Kuske C.R."/>
            <person name="Schmutz J."/>
            <person name="Larimer F."/>
            <person name="Land M."/>
            <person name="Hauser L."/>
            <person name="Kyrpides N."/>
            <person name="Lykidis A."/>
            <person name="Lovley D."/>
            <person name="Richardson P."/>
        </authorList>
    </citation>
    <scope>NUCLEOTIDE SEQUENCE [LARGE SCALE GENOMIC DNA]</scope>
    <source>
        <strain evidence="10">ATCC BAA-1014 / DSM 16622 / JCM 12645 / Bem</strain>
    </source>
</reference>
<dbReference type="InterPro" id="IPR050962">
    <property type="entry name" value="Phosphate-bind_PstS"/>
</dbReference>
<dbReference type="GO" id="GO:0035435">
    <property type="term" value="P:phosphate ion transmembrane transport"/>
    <property type="evidence" value="ECO:0007669"/>
    <property type="project" value="InterPro"/>
</dbReference>
<organism evidence="9 10">
    <name type="scientific">Citrifermentans bemidjiense (strain ATCC BAA-1014 / DSM 16622 / JCM 12645 / Bem)</name>
    <name type="common">Geobacter bemidjiensis</name>
    <dbReference type="NCBI Taxonomy" id="404380"/>
    <lineage>
        <taxon>Bacteria</taxon>
        <taxon>Pseudomonadati</taxon>
        <taxon>Thermodesulfobacteriota</taxon>
        <taxon>Desulfuromonadia</taxon>
        <taxon>Geobacterales</taxon>
        <taxon>Geobacteraceae</taxon>
        <taxon>Citrifermentans</taxon>
    </lineage>
</organism>
<evidence type="ECO:0000313" key="10">
    <source>
        <dbReference type="Proteomes" id="UP000008825"/>
    </source>
</evidence>
<feature type="domain" description="PBP" evidence="8">
    <location>
        <begin position="21"/>
        <end position="312"/>
    </location>
</feature>
<dbReference type="KEGG" id="gbm:Gbem_1716"/>
<gene>
    <name evidence="9" type="primary">pstS-1</name>
    <name evidence="9" type="ordered locus">Gbem_1716</name>
</gene>
<dbReference type="PIRSF" id="PIRSF002756">
    <property type="entry name" value="PstS"/>
    <property type="match status" value="1"/>
</dbReference>
<dbReference type="PANTHER" id="PTHR42996:SF1">
    <property type="entry name" value="PHOSPHATE-BINDING PROTEIN PSTS"/>
    <property type="match status" value="1"/>
</dbReference>